<protein>
    <submittedName>
        <fullName evidence="2">Uncharacterized protein</fullName>
    </submittedName>
</protein>
<evidence type="ECO:0000256" key="1">
    <source>
        <dbReference type="SAM" id="MobiDB-lite"/>
    </source>
</evidence>
<evidence type="ECO:0000313" key="2">
    <source>
        <dbReference type="EMBL" id="MDC0676787.1"/>
    </source>
</evidence>
<reference evidence="2 3" key="1">
    <citation type="submission" date="2023-01" db="EMBL/GenBank/DDBJ databases">
        <title>Minimal conservation of predation-associated metabolite biosynthetic gene clusters underscores biosynthetic potential of Myxococcota including descriptions for ten novel species: Archangium lansinium sp. nov., Myxococcus landrumus sp. nov., Nannocystis bai.</title>
        <authorList>
            <person name="Ahearne A."/>
            <person name="Stevens C."/>
            <person name="Dowd S."/>
        </authorList>
    </citation>
    <scope>NUCLEOTIDE SEQUENCE [LARGE SCALE GENOMIC DNA]</scope>
    <source>
        <strain evidence="2 3">WIWO2</strain>
    </source>
</reference>
<accession>A0ABT5BRJ7</accession>
<dbReference type="RefSeq" id="WP_272093561.1">
    <property type="nucleotide sequence ID" value="NZ_JAQNDK010000001.1"/>
</dbReference>
<feature type="region of interest" description="Disordered" evidence="1">
    <location>
        <begin position="1"/>
        <end position="77"/>
    </location>
</feature>
<dbReference type="EMBL" id="JAQNDK010000001">
    <property type="protein sequence ID" value="MDC0676787.1"/>
    <property type="molecule type" value="Genomic_DNA"/>
</dbReference>
<dbReference type="Proteomes" id="UP001217485">
    <property type="component" value="Unassembled WGS sequence"/>
</dbReference>
<evidence type="ECO:0000313" key="3">
    <source>
        <dbReference type="Proteomes" id="UP001217485"/>
    </source>
</evidence>
<proteinExistence type="predicted"/>
<comment type="caution">
    <text evidence="2">The sequence shown here is derived from an EMBL/GenBank/DDBJ whole genome shotgun (WGS) entry which is preliminary data.</text>
</comment>
<feature type="compositionally biased region" description="Basic and acidic residues" evidence="1">
    <location>
        <begin position="1"/>
        <end position="14"/>
    </location>
</feature>
<keyword evidence="3" id="KW-1185">Reference proteome</keyword>
<name>A0ABT5BRJ7_9BACT</name>
<feature type="compositionally biased region" description="Pro residues" evidence="1">
    <location>
        <begin position="66"/>
        <end position="77"/>
    </location>
</feature>
<gene>
    <name evidence="2" type="ORF">POL72_03475</name>
</gene>
<organism evidence="2 3">
    <name type="scientific">Sorangium atrum</name>
    <dbReference type="NCBI Taxonomy" id="2995308"/>
    <lineage>
        <taxon>Bacteria</taxon>
        <taxon>Pseudomonadati</taxon>
        <taxon>Myxococcota</taxon>
        <taxon>Polyangia</taxon>
        <taxon>Polyangiales</taxon>
        <taxon>Polyangiaceae</taxon>
        <taxon>Sorangium</taxon>
    </lineage>
</organism>
<sequence>MGTSEEKATERQPEAPEGPETGPEATRAKMRKERSPQTPLDRGGALSQREAWEPVDEASDESFPASDPPAWTPIHPG</sequence>